<proteinExistence type="predicted"/>
<evidence type="ECO:0000313" key="2">
    <source>
        <dbReference type="EMBL" id="KAK6952663.1"/>
    </source>
</evidence>
<accession>A0AAX6MJN7</accession>
<evidence type="ECO:0000256" key="1">
    <source>
        <dbReference type="SAM" id="MobiDB-lite"/>
    </source>
</evidence>
<reference evidence="2 3" key="1">
    <citation type="journal article" date="2024" name="Front Chem Biol">
        <title>Unveiling the potential of Daldinia eschscholtzii MFLUCC 19-0629 through bioactivity and bioinformatics studies for enhanced sustainable agriculture production.</title>
        <authorList>
            <person name="Brooks S."/>
            <person name="Weaver J.A."/>
            <person name="Klomchit A."/>
            <person name="Alharthi S.A."/>
            <person name="Onlamun T."/>
            <person name="Nurani R."/>
            <person name="Vong T.K."/>
            <person name="Alberti F."/>
            <person name="Greco C."/>
        </authorList>
    </citation>
    <scope>NUCLEOTIDE SEQUENCE [LARGE SCALE GENOMIC DNA]</scope>
    <source>
        <strain evidence="2">MFLUCC 19-0629</strain>
    </source>
</reference>
<name>A0AAX6MJN7_9PEZI</name>
<feature type="compositionally biased region" description="Basic and acidic residues" evidence="1">
    <location>
        <begin position="101"/>
        <end position="111"/>
    </location>
</feature>
<dbReference type="Proteomes" id="UP001369815">
    <property type="component" value="Unassembled WGS sequence"/>
</dbReference>
<organism evidence="2 3">
    <name type="scientific">Daldinia eschscholtzii</name>
    <dbReference type="NCBI Taxonomy" id="292717"/>
    <lineage>
        <taxon>Eukaryota</taxon>
        <taxon>Fungi</taxon>
        <taxon>Dikarya</taxon>
        <taxon>Ascomycota</taxon>
        <taxon>Pezizomycotina</taxon>
        <taxon>Sordariomycetes</taxon>
        <taxon>Xylariomycetidae</taxon>
        <taxon>Xylariales</taxon>
        <taxon>Hypoxylaceae</taxon>
        <taxon>Daldinia</taxon>
    </lineage>
</organism>
<dbReference type="EMBL" id="JBANMG010000005">
    <property type="protein sequence ID" value="KAK6952663.1"/>
    <property type="molecule type" value="Genomic_DNA"/>
</dbReference>
<feature type="region of interest" description="Disordered" evidence="1">
    <location>
        <begin position="75"/>
        <end position="142"/>
    </location>
</feature>
<evidence type="ECO:0000313" key="3">
    <source>
        <dbReference type="Proteomes" id="UP001369815"/>
    </source>
</evidence>
<dbReference type="AlphaFoldDB" id="A0AAX6MJN7"/>
<comment type="caution">
    <text evidence="2">The sequence shown here is derived from an EMBL/GenBank/DDBJ whole genome shotgun (WGS) entry which is preliminary data.</text>
</comment>
<gene>
    <name evidence="2" type="ORF">Daesc_004954</name>
</gene>
<sequence length="142" mass="15653">MATPTKPDPEAIPERLKLSQREIEVMAMAFMCISDIKDGVPQVDARKLAKIGNYASADSARHSWKPIQKKLLNHVNAEDDVSPFPVTPSSRGRGAPKKRKAGDDDAVERTPTKKPRGRPAKVVPKKEEIEDDLEEELADGEA</sequence>
<feature type="compositionally biased region" description="Acidic residues" evidence="1">
    <location>
        <begin position="129"/>
        <end position="142"/>
    </location>
</feature>
<keyword evidence="3" id="KW-1185">Reference proteome</keyword>
<protein>
    <submittedName>
        <fullName evidence="2">Uncharacterized protein</fullName>
    </submittedName>
</protein>